<keyword evidence="1" id="KW-0597">Phosphoprotein</keyword>
<organism evidence="4">
    <name type="scientific">human gut metagenome</name>
    <dbReference type="NCBI Taxonomy" id="408170"/>
    <lineage>
        <taxon>unclassified sequences</taxon>
        <taxon>metagenomes</taxon>
        <taxon>organismal metagenomes</taxon>
    </lineage>
</organism>
<protein>
    <submittedName>
        <fullName evidence="4">Two-component system sensor histidine kinase/response regulator, hybrid (One component system)</fullName>
    </submittedName>
</protein>
<dbReference type="SUPFAM" id="SSF47384">
    <property type="entry name" value="Homodimeric domain of signal transducing histidine kinase"/>
    <property type="match status" value="1"/>
</dbReference>
<dbReference type="Pfam" id="PF07495">
    <property type="entry name" value="Y_Y_Y"/>
    <property type="match status" value="1"/>
</dbReference>
<keyword evidence="2" id="KW-0812">Transmembrane</keyword>
<dbReference type="Gene3D" id="2.60.40.10">
    <property type="entry name" value="Immunoglobulins"/>
    <property type="match status" value="1"/>
</dbReference>
<comment type="caution">
    <text evidence="4">The sequence shown here is derived from an EMBL/GenBank/DDBJ whole genome shotgun (WGS) entry which is preliminary data.</text>
</comment>
<keyword evidence="2" id="KW-0472">Membrane</keyword>
<dbReference type="SMART" id="SM00388">
    <property type="entry name" value="HisKA"/>
    <property type="match status" value="1"/>
</dbReference>
<keyword evidence="4" id="KW-0808">Transferase</keyword>
<reference evidence="4" key="1">
    <citation type="journal article" date="2013" name="Environ. Microbiol.">
        <title>Microbiota from the distal guts of lean and obese adolescents exhibit partial functional redundancy besides clear differences in community structure.</title>
        <authorList>
            <person name="Ferrer M."/>
            <person name="Ruiz A."/>
            <person name="Lanza F."/>
            <person name="Haange S.B."/>
            <person name="Oberbach A."/>
            <person name="Till H."/>
            <person name="Bargiela R."/>
            <person name="Campoy C."/>
            <person name="Segura M.T."/>
            <person name="Richter M."/>
            <person name="von Bergen M."/>
            <person name="Seifert J."/>
            <person name="Suarez A."/>
        </authorList>
    </citation>
    <scope>NUCLEOTIDE SEQUENCE</scope>
</reference>
<keyword evidence="4" id="KW-0418">Kinase</keyword>
<sequence>SISIRFVRLNHANRDFALTFNNLSYSESQQKYSYRLRPYQPDWLVANGGEKVSYANLPAGEYVFEVKNIYPDERDSKITSLRVEILPHWSETFFFRFCMMVLGGIIVYMVMQRIKLRQKRLEHELRLEHEIFAATVERDKEKQIRMERENFFTNAAHELRTPLTLILSPLQELLGTVRPSDTVYTKLAAMYRNGTSLQTLVDHFALCAED</sequence>
<feature type="transmembrane region" description="Helical" evidence="2">
    <location>
        <begin position="93"/>
        <end position="111"/>
    </location>
</feature>
<dbReference type="Gene3D" id="1.10.287.130">
    <property type="match status" value="1"/>
</dbReference>
<dbReference type="PANTHER" id="PTHR43547">
    <property type="entry name" value="TWO-COMPONENT HISTIDINE KINASE"/>
    <property type="match status" value="1"/>
</dbReference>
<dbReference type="GO" id="GO:0000155">
    <property type="term" value="F:phosphorelay sensor kinase activity"/>
    <property type="evidence" value="ECO:0007669"/>
    <property type="project" value="InterPro"/>
</dbReference>
<evidence type="ECO:0000259" key="3">
    <source>
        <dbReference type="SMART" id="SM00388"/>
    </source>
</evidence>
<evidence type="ECO:0000256" key="2">
    <source>
        <dbReference type="SAM" id="Phobius"/>
    </source>
</evidence>
<accession>K1TZC2</accession>
<gene>
    <name evidence="4" type="ORF">LEA_05302</name>
</gene>
<dbReference type="PANTHER" id="PTHR43547:SF2">
    <property type="entry name" value="HYBRID SIGNAL TRANSDUCTION HISTIDINE KINASE C"/>
    <property type="match status" value="1"/>
</dbReference>
<evidence type="ECO:0000313" key="4">
    <source>
        <dbReference type="EMBL" id="EKC75273.1"/>
    </source>
</evidence>
<feature type="non-terminal residue" evidence="4">
    <location>
        <position position="1"/>
    </location>
</feature>
<dbReference type="InterPro" id="IPR011123">
    <property type="entry name" value="Y_Y_Y"/>
</dbReference>
<name>K1TZC2_9ZZZZ</name>
<dbReference type="Pfam" id="PF00512">
    <property type="entry name" value="HisKA"/>
    <property type="match status" value="1"/>
</dbReference>
<proteinExistence type="predicted"/>
<dbReference type="AlphaFoldDB" id="K1TZC2"/>
<evidence type="ECO:0000256" key="1">
    <source>
        <dbReference type="ARBA" id="ARBA00022553"/>
    </source>
</evidence>
<dbReference type="InterPro" id="IPR036097">
    <property type="entry name" value="HisK_dim/P_sf"/>
</dbReference>
<dbReference type="InterPro" id="IPR003661">
    <property type="entry name" value="HisK_dim/P_dom"/>
</dbReference>
<dbReference type="InterPro" id="IPR013783">
    <property type="entry name" value="Ig-like_fold"/>
</dbReference>
<dbReference type="CDD" id="cd00082">
    <property type="entry name" value="HisKA"/>
    <property type="match status" value="1"/>
</dbReference>
<feature type="domain" description="Signal transduction histidine kinase dimerisation/phosphoacceptor" evidence="3">
    <location>
        <begin position="147"/>
        <end position="206"/>
    </location>
</feature>
<keyword evidence="2" id="KW-1133">Transmembrane helix</keyword>
<dbReference type="EMBL" id="AJWY01003466">
    <property type="protein sequence ID" value="EKC75273.1"/>
    <property type="molecule type" value="Genomic_DNA"/>
</dbReference>